<feature type="compositionally biased region" description="Low complexity" evidence="3">
    <location>
        <begin position="55"/>
        <end position="67"/>
    </location>
</feature>
<evidence type="ECO:0008006" key="6">
    <source>
        <dbReference type="Google" id="ProtNLM"/>
    </source>
</evidence>
<organism evidence="4 5">
    <name type="scientific">Macrostomum lignano</name>
    <dbReference type="NCBI Taxonomy" id="282301"/>
    <lineage>
        <taxon>Eukaryota</taxon>
        <taxon>Metazoa</taxon>
        <taxon>Spiralia</taxon>
        <taxon>Lophotrochozoa</taxon>
        <taxon>Platyhelminthes</taxon>
        <taxon>Rhabditophora</taxon>
        <taxon>Macrostomorpha</taxon>
        <taxon>Macrostomida</taxon>
        <taxon>Macrostomidae</taxon>
        <taxon>Macrostomum</taxon>
    </lineage>
</organism>
<keyword evidence="5" id="KW-1185">Reference proteome</keyword>
<dbReference type="PROSITE" id="PS50935">
    <property type="entry name" value="SSB"/>
    <property type="match status" value="1"/>
</dbReference>
<keyword evidence="1 2" id="KW-0238">DNA-binding</keyword>
<feature type="non-terminal residue" evidence="4">
    <location>
        <position position="1"/>
    </location>
</feature>
<name>A0A267F1K7_9PLAT</name>
<evidence type="ECO:0000256" key="3">
    <source>
        <dbReference type="SAM" id="MobiDB-lite"/>
    </source>
</evidence>
<dbReference type="InterPro" id="IPR012340">
    <property type="entry name" value="NA-bd_OB-fold"/>
</dbReference>
<dbReference type="AlphaFoldDB" id="A0A267F1K7"/>
<comment type="caution">
    <text evidence="4">The sequence shown here is derived from an EMBL/GenBank/DDBJ whole genome shotgun (WGS) entry which is preliminary data.</text>
</comment>
<evidence type="ECO:0000256" key="2">
    <source>
        <dbReference type="PROSITE-ProRule" id="PRU00252"/>
    </source>
</evidence>
<sequence length="221" mass="24501">KQSSSETMLLSPLSAAVNQLSRRVGGQSVVSMATAVRLLCSGSKSAVEQSEPEDPSSIPESKQSPSSKKFRYSFLGGDHNEISLVGTVTKVTEKERNKSTGAEPYCVLSVVTLHRYKDRNGRFHVINSHHRVSSFNSNIIRIARLTNPGDRIFVVGRLEYFFVNQQRVATLTPTRMVPMLPKTLNRAPDLLSANDLSPTDQEDEDGYEYQFDAEHKAESAV</sequence>
<gene>
    <name evidence="4" type="ORF">BOX15_Mlig003710g2</name>
</gene>
<reference evidence="4 5" key="1">
    <citation type="submission" date="2017-06" db="EMBL/GenBank/DDBJ databases">
        <title>A platform for efficient transgenesis in Macrostomum lignano, a flatworm model organism for stem cell research.</title>
        <authorList>
            <person name="Berezikov E."/>
        </authorList>
    </citation>
    <scope>NUCLEOTIDE SEQUENCE [LARGE SCALE GENOMIC DNA]</scope>
    <source>
        <strain evidence="4">DV1</strain>
        <tissue evidence="4">Whole organism</tissue>
    </source>
</reference>
<dbReference type="InterPro" id="IPR000424">
    <property type="entry name" value="Primosome_PriB/ssb"/>
</dbReference>
<feature type="region of interest" description="Disordered" evidence="3">
    <location>
        <begin position="44"/>
        <end position="69"/>
    </location>
</feature>
<dbReference type="EMBL" id="NIVC01001519">
    <property type="protein sequence ID" value="PAA66949.1"/>
    <property type="molecule type" value="Genomic_DNA"/>
</dbReference>
<proteinExistence type="predicted"/>
<protein>
    <recommendedName>
        <fullName evidence="6">OB domain-containing protein</fullName>
    </recommendedName>
</protein>
<evidence type="ECO:0000313" key="5">
    <source>
        <dbReference type="Proteomes" id="UP000215902"/>
    </source>
</evidence>
<dbReference type="Proteomes" id="UP000215902">
    <property type="component" value="Unassembled WGS sequence"/>
</dbReference>
<accession>A0A267F1K7</accession>
<dbReference type="Gene3D" id="2.40.50.140">
    <property type="entry name" value="Nucleic acid-binding proteins"/>
    <property type="match status" value="1"/>
</dbReference>
<dbReference type="SUPFAM" id="SSF50249">
    <property type="entry name" value="Nucleic acid-binding proteins"/>
    <property type="match status" value="1"/>
</dbReference>
<dbReference type="Pfam" id="PF00436">
    <property type="entry name" value="SSB"/>
    <property type="match status" value="1"/>
</dbReference>
<feature type="region of interest" description="Disordered" evidence="3">
    <location>
        <begin position="188"/>
        <end position="207"/>
    </location>
</feature>
<evidence type="ECO:0000313" key="4">
    <source>
        <dbReference type="EMBL" id="PAA66949.1"/>
    </source>
</evidence>
<dbReference type="GO" id="GO:0003697">
    <property type="term" value="F:single-stranded DNA binding"/>
    <property type="evidence" value="ECO:0007669"/>
    <property type="project" value="InterPro"/>
</dbReference>
<evidence type="ECO:0000256" key="1">
    <source>
        <dbReference type="ARBA" id="ARBA00023125"/>
    </source>
</evidence>